<comment type="subunit">
    <text evidence="10">Probably interacts with PlsX.</text>
</comment>
<feature type="transmembrane region" description="Helical" evidence="10">
    <location>
        <begin position="112"/>
        <end position="136"/>
    </location>
</feature>
<keyword evidence="12" id="KW-0012">Acyltransferase</keyword>
<evidence type="ECO:0000313" key="14">
    <source>
        <dbReference type="Proteomes" id="UP001321249"/>
    </source>
</evidence>
<evidence type="ECO:0000256" key="5">
    <source>
        <dbReference type="ARBA" id="ARBA00022989"/>
    </source>
</evidence>
<keyword evidence="6 10" id="KW-0443">Lipid metabolism</keyword>
<dbReference type="InterPro" id="IPR003811">
    <property type="entry name" value="G3P_acylTferase_PlsY"/>
</dbReference>
<evidence type="ECO:0000256" key="8">
    <source>
        <dbReference type="ARBA" id="ARBA00023209"/>
    </source>
</evidence>
<dbReference type="EC" id="2.3.1.275" evidence="10"/>
<dbReference type="AlphaFoldDB" id="A0AAJ6CRC3"/>
<dbReference type="PANTHER" id="PTHR30309">
    <property type="entry name" value="INNER MEMBRANE PROTEIN YGIH"/>
    <property type="match status" value="1"/>
</dbReference>
<reference evidence="13" key="3">
    <citation type="submission" date="2023-06" db="EMBL/GenBank/DDBJ databases">
        <title>Pangenomics reveal diversification of enzyme families and niche specialization in globally abundant SAR202 bacteria.</title>
        <authorList>
            <person name="Saw J.H.W."/>
        </authorList>
    </citation>
    <scope>NUCLEOTIDE SEQUENCE [LARGE SCALE GENOMIC DNA]</scope>
    <source>
        <strain evidence="13">JH1073</strain>
    </source>
</reference>
<keyword evidence="1 10" id="KW-1003">Cell membrane</keyword>
<dbReference type="PANTHER" id="PTHR30309:SF0">
    <property type="entry name" value="GLYCEROL-3-PHOSPHATE ACYLTRANSFERASE-RELATED"/>
    <property type="match status" value="1"/>
</dbReference>
<dbReference type="GO" id="GO:0005886">
    <property type="term" value="C:plasma membrane"/>
    <property type="evidence" value="ECO:0007669"/>
    <property type="project" value="UniProtKB-SubCell"/>
</dbReference>
<evidence type="ECO:0000256" key="7">
    <source>
        <dbReference type="ARBA" id="ARBA00023136"/>
    </source>
</evidence>
<comment type="subcellular location">
    <subcellularLocation>
        <location evidence="10">Cell membrane</location>
        <topology evidence="10">Multi-pass membrane protein</topology>
    </subcellularLocation>
</comment>
<comment type="similarity">
    <text evidence="10">Belongs to the PlsY family.</text>
</comment>
<evidence type="ECO:0000313" key="13">
    <source>
        <dbReference type="Proteomes" id="UP001219901"/>
    </source>
</evidence>
<dbReference type="RefSeq" id="WP_342824638.1">
    <property type="nucleotide sequence ID" value="NZ_CP046146.1"/>
</dbReference>
<evidence type="ECO:0000256" key="2">
    <source>
        <dbReference type="ARBA" id="ARBA00022516"/>
    </source>
</evidence>
<reference evidence="12" key="2">
    <citation type="journal article" date="2023" name="Nat. Commun.">
        <title>Cultivation of marine bacteria of the SAR202 clade.</title>
        <authorList>
            <person name="Lim Y."/>
            <person name="Seo J.H."/>
            <person name="Giovannoni S.J."/>
            <person name="Kang I."/>
            <person name="Cho J.C."/>
        </authorList>
    </citation>
    <scope>NUCLEOTIDE SEQUENCE</scope>
    <source>
        <strain evidence="12">JH1073</strain>
    </source>
</reference>
<proteinExistence type="inferred from homology"/>
<keyword evidence="3 10" id="KW-0808">Transferase</keyword>
<evidence type="ECO:0000256" key="1">
    <source>
        <dbReference type="ARBA" id="ARBA00022475"/>
    </source>
</evidence>
<name>A0AAJ6CRC3_9CHLR</name>
<keyword evidence="13" id="KW-1185">Reference proteome</keyword>
<evidence type="ECO:0000256" key="9">
    <source>
        <dbReference type="ARBA" id="ARBA00023264"/>
    </source>
</evidence>
<dbReference type="EMBL" id="CP046147">
    <property type="protein sequence ID" value="WFG38273.1"/>
    <property type="molecule type" value="Genomic_DNA"/>
</dbReference>
<keyword evidence="2 10" id="KW-0444">Lipid biosynthesis</keyword>
<sequence length="197" mass="20385">MDTTGHVISMLIFGYVLGSIPFAKLFTMRAGVDLFEIGTGNPGAANVFRKVDKRIGAAVFLADGLKGAIPVLFAWAMGAPQDLWFIAGWAAVTGHWYPVFNKFRGGAGLASGAGVVVALMPLAGLVGLILGMLVIAKLKSSGHGALTGLIVIVVAAALINAEWPLGAEWSAMASAVALALILFARAAARGWKPGRKD</sequence>
<feature type="transmembrane region" description="Helical" evidence="10">
    <location>
        <begin position="169"/>
        <end position="188"/>
    </location>
</feature>
<evidence type="ECO:0000256" key="6">
    <source>
        <dbReference type="ARBA" id="ARBA00023098"/>
    </source>
</evidence>
<accession>A0AAJ6CRC3</accession>
<dbReference type="SMART" id="SM01207">
    <property type="entry name" value="G3P_acyltransf"/>
    <property type="match status" value="1"/>
</dbReference>
<dbReference type="GO" id="GO:0008654">
    <property type="term" value="P:phospholipid biosynthetic process"/>
    <property type="evidence" value="ECO:0007669"/>
    <property type="project" value="UniProtKB-UniRule"/>
</dbReference>
<feature type="transmembrane region" description="Helical" evidence="10">
    <location>
        <begin position="143"/>
        <end position="163"/>
    </location>
</feature>
<organism evidence="12 13">
    <name type="scientific">Candidatus Lucifugimonas marina</name>
    <dbReference type="NCBI Taxonomy" id="3038979"/>
    <lineage>
        <taxon>Bacteria</taxon>
        <taxon>Bacillati</taxon>
        <taxon>Chloroflexota</taxon>
        <taxon>Dehalococcoidia</taxon>
        <taxon>SAR202 cluster</taxon>
        <taxon>Candidatus Lucifugimonadales</taxon>
        <taxon>Candidatus Lucifugimonadaceae</taxon>
        <taxon>Candidatus Lucifugimonas</taxon>
    </lineage>
</organism>
<evidence type="ECO:0000256" key="10">
    <source>
        <dbReference type="HAMAP-Rule" id="MF_01043"/>
    </source>
</evidence>
<feature type="transmembrane region" description="Helical" evidence="10">
    <location>
        <begin position="7"/>
        <end position="26"/>
    </location>
</feature>
<feature type="transmembrane region" description="Helical" evidence="10">
    <location>
        <begin position="55"/>
        <end position="76"/>
    </location>
</feature>
<gene>
    <name evidence="10" type="primary">plsY</name>
    <name evidence="11" type="ORF">GKO46_07160</name>
    <name evidence="12" type="ORF">GKO48_01165</name>
</gene>
<dbReference type="Pfam" id="PF02660">
    <property type="entry name" value="G3P_acyltransf"/>
    <property type="match status" value="1"/>
</dbReference>
<keyword evidence="9 10" id="KW-1208">Phospholipid metabolism</keyword>
<evidence type="ECO:0000313" key="12">
    <source>
        <dbReference type="EMBL" id="WFG38273.1"/>
    </source>
</evidence>
<dbReference type="GO" id="GO:0043772">
    <property type="term" value="F:acyl-phosphate glycerol-3-phosphate acyltransferase activity"/>
    <property type="evidence" value="ECO:0007669"/>
    <property type="project" value="UniProtKB-UniRule"/>
</dbReference>
<keyword evidence="4 10" id="KW-0812">Transmembrane</keyword>
<evidence type="ECO:0000256" key="4">
    <source>
        <dbReference type="ARBA" id="ARBA00022692"/>
    </source>
</evidence>
<keyword evidence="8 10" id="KW-0594">Phospholipid biosynthesis</keyword>
<keyword evidence="5 10" id="KW-1133">Transmembrane helix</keyword>
<reference evidence="13 14" key="1">
    <citation type="submission" date="2019-11" db="EMBL/GenBank/DDBJ databases">
        <authorList>
            <person name="Cho J.-C."/>
        </authorList>
    </citation>
    <scope>NUCLEOTIDE SEQUENCE [LARGE SCALE GENOMIC DNA]</scope>
    <source>
        <strain evidence="12 13">JH1073</strain>
        <strain evidence="11 14">JH702</strain>
    </source>
</reference>
<comment type="function">
    <text evidence="10">Catalyzes the transfer of an acyl group from acyl-phosphate (acyl-PO(4)) to glycerol-3-phosphate (G3P) to form lysophosphatidic acid (LPA). This enzyme utilizes acyl-phosphate as fatty acyl donor, but not acyl-CoA or acyl-ACP.</text>
</comment>
<evidence type="ECO:0000256" key="3">
    <source>
        <dbReference type="ARBA" id="ARBA00022679"/>
    </source>
</evidence>
<dbReference type="HAMAP" id="MF_01043">
    <property type="entry name" value="PlsY"/>
    <property type="match status" value="1"/>
</dbReference>
<keyword evidence="7 10" id="KW-0472">Membrane</keyword>
<dbReference type="Proteomes" id="UP001219901">
    <property type="component" value="Chromosome"/>
</dbReference>
<dbReference type="EMBL" id="WMBE01000002">
    <property type="protein sequence ID" value="MDG0866853.1"/>
    <property type="molecule type" value="Genomic_DNA"/>
</dbReference>
<comment type="pathway">
    <text evidence="10">Lipid metabolism; phospholipid metabolism.</text>
</comment>
<comment type="catalytic activity">
    <reaction evidence="10">
        <text>an acyl phosphate + sn-glycerol 3-phosphate = a 1-acyl-sn-glycero-3-phosphate + phosphate</text>
        <dbReference type="Rhea" id="RHEA:34075"/>
        <dbReference type="ChEBI" id="CHEBI:43474"/>
        <dbReference type="ChEBI" id="CHEBI:57597"/>
        <dbReference type="ChEBI" id="CHEBI:57970"/>
        <dbReference type="ChEBI" id="CHEBI:59918"/>
        <dbReference type="EC" id="2.3.1.275"/>
    </reaction>
</comment>
<evidence type="ECO:0000313" key="11">
    <source>
        <dbReference type="EMBL" id="MDG0866853.1"/>
    </source>
</evidence>
<dbReference type="Proteomes" id="UP001321249">
    <property type="component" value="Unassembled WGS sequence"/>
</dbReference>
<protein>
    <recommendedName>
        <fullName evidence="10">Glycerol-3-phosphate acyltransferase</fullName>
    </recommendedName>
    <alternativeName>
        <fullName evidence="10">Acyl-PO4 G3P acyltransferase</fullName>
    </alternativeName>
    <alternativeName>
        <fullName evidence="10">Acyl-phosphate--glycerol-3-phosphate acyltransferase</fullName>
    </alternativeName>
    <alternativeName>
        <fullName evidence="10">G3P acyltransferase</fullName>
        <shortName evidence="10">GPAT</shortName>
        <ecNumber evidence="10">2.3.1.275</ecNumber>
    </alternativeName>
    <alternativeName>
        <fullName evidence="10">Lysophosphatidic acid synthase</fullName>
        <shortName evidence="10">LPA synthase</shortName>
    </alternativeName>
</protein>